<dbReference type="Proteomes" id="UP000178587">
    <property type="component" value="Unassembled WGS sequence"/>
</dbReference>
<dbReference type="EMBL" id="MFLU01000022">
    <property type="protein sequence ID" value="OGG73304.1"/>
    <property type="molecule type" value="Genomic_DNA"/>
</dbReference>
<reference evidence="2 3" key="1">
    <citation type="journal article" date="2016" name="Nat. Commun.">
        <title>Thousands of microbial genomes shed light on interconnected biogeochemical processes in an aquifer system.</title>
        <authorList>
            <person name="Anantharaman K."/>
            <person name="Brown C.T."/>
            <person name="Hug L.A."/>
            <person name="Sharon I."/>
            <person name="Castelle C.J."/>
            <person name="Probst A.J."/>
            <person name="Thomas B.C."/>
            <person name="Singh A."/>
            <person name="Wilkins M.J."/>
            <person name="Karaoz U."/>
            <person name="Brodie E.L."/>
            <person name="Williams K.H."/>
            <person name="Hubbard S.S."/>
            <person name="Banfield J.F."/>
        </authorList>
    </citation>
    <scope>NUCLEOTIDE SEQUENCE [LARGE SCALE GENOMIC DNA]</scope>
</reference>
<feature type="chain" id="PRO_5009524179" description="Peptidase M15C domain-containing protein" evidence="1">
    <location>
        <begin position="23"/>
        <end position="865"/>
    </location>
</feature>
<organism evidence="2 3">
    <name type="scientific">Candidatus Kaiserbacteria bacterium RIFCSPLOWO2_01_FULL_50_24</name>
    <dbReference type="NCBI Taxonomy" id="1798507"/>
    <lineage>
        <taxon>Bacteria</taxon>
        <taxon>Candidatus Kaiseribacteriota</taxon>
    </lineage>
</organism>
<accession>A0A1F6EI39</accession>
<keyword evidence="1" id="KW-0732">Signal</keyword>
<gene>
    <name evidence="2" type="ORF">A3A34_03425</name>
</gene>
<evidence type="ECO:0008006" key="4">
    <source>
        <dbReference type="Google" id="ProtNLM"/>
    </source>
</evidence>
<protein>
    <recommendedName>
        <fullName evidence="4">Peptidase M15C domain-containing protein</fullName>
    </recommendedName>
</protein>
<evidence type="ECO:0000313" key="2">
    <source>
        <dbReference type="EMBL" id="OGG73304.1"/>
    </source>
</evidence>
<proteinExistence type="predicted"/>
<sequence length="865" mass="95445">MRKLYTLLVAVIFALGFSQANAGELSVKSAKGAYGTNVHTTGAYFHTLGNKSRHHAMHYDLPAGTVLELKWENKRTVVIVNGIGGSSLKRLNLSEQTATALGMKKIGVVQNMSYRVIAWPMERGYPKDLTEAQVDRILSGEGVGDVVSGVIATGETIIPLQDDEEGPDTARPESTLEVLEIPRNTNNHPDVLKGVDFASKVFGAIFERSAEDTALVHNMLKSVCGTESKCNPGKIHYTQNGGLSAYQGIGQLGKKEAKEAHEILKLFADSTLLDLDTREHLRGLVDRFDSAIRDGTPLDPEVDPRFDPSYGPLLLMAFHSSNESNRILALLKTFPRDTMYRIDVEAGVVPDQDGNVTAEEVHHAGLQSAQLAPGGFVESTGLVDLSAVWPLTGSQSEANEGLLRVWIVKPNEGADSMGYSMPGIGLPKTRAEAIARIVRNSEARYNAAISADNNAYRRALIERFLGVVEVYTSAWKAHIAYPNDRVLKQVYDDAEALVSDVGWSVRALLFDPGKTVYDMSEKGKRFRELLAQFRIAHFTNGDAVQMKVPAEAMRTLMQEQLRIDYTSVSEIDFSATPVDDVDARRRAEFLIADLKEKYPSIGDGDLAAHVMYRGLEDTTVFGELRKGSSDEKIGKAVALLMQSEGPIISFSDHCAEGEITEQCIVDTYLWGTYQRITFRIDSAGDFTWKDITAALRAEMSVRDYVIGGMDERIKVPLYFLGNAMDEAKLPWGALAYYRGSERPAAEGRMAALPNNSTHYGTVRVGACGWAILRSGSYGSGIAADLAAIDRKKIDARAEADKIVWEWMRVHYETFGFQWRFGWRDPAHIEPKFTPDCGKRTVHFVGTAVLEAQKEALRTIVENMKE</sequence>
<evidence type="ECO:0000313" key="3">
    <source>
        <dbReference type="Proteomes" id="UP000178587"/>
    </source>
</evidence>
<name>A0A1F6EI39_9BACT</name>
<dbReference type="AlphaFoldDB" id="A0A1F6EI39"/>
<comment type="caution">
    <text evidence="2">The sequence shown here is derived from an EMBL/GenBank/DDBJ whole genome shotgun (WGS) entry which is preliminary data.</text>
</comment>
<evidence type="ECO:0000256" key="1">
    <source>
        <dbReference type="SAM" id="SignalP"/>
    </source>
</evidence>
<feature type="signal peptide" evidence="1">
    <location>
        <begin position="1"/>
        <end position="22"/>
    </location>
</feature>